<dbReference type="GO" id="GO:0005737">
    <property type="term" value="C:cytoplasm"/>
    <property type="evidence" value="ECO:0007669"/>
    <property type="project" value="TreeGrafter"/>
</dbReference>
<feature type="region of interest" description="Disordered" evidence="3">
    <location>
        <begin position="462"/>
        <end position="489"/>
    </location>
</feature>
<dbReference type="SMR" id="A0A7M7T7G0"/>
<dbReference type="Pfam" id="PF06311">
    <property type="entry name" value="NumbF"/>
    <property type="match status" value="1"/>
</dbReference>
<evidence type="ECO:0000313" key="6">
    <source>
        <dbReference type="Proteomes" id="UP000002358"/>
    </source>
</evidence>
<dbReference type="Pfam" id="PF00640">
    <property type="entry name" value="PID"/>
    <property type="match status" value="1"/>
</dbReference>
<dbReference type="CDD" id="cd01268">
    <property type="entry name" value="PTB_Numb"/>
    <property type="match status" value="1"/>
</dbReference>
<dbReference type="OrthoDB" id="10070446at2759"/>
<dbReference type="InterPro" id="IPR016698">
    <property type="entry name" value="Numb/numb-like"/>
</dbReference>
<proteinExistence type="predicted"/>
<dbReference type="PANTHER" id="PTHR47368">
    <property type="entry name" value="NUMB"/>
    <property type="match status" value="1"/>
</dbReference>
<dbReference type="GeneID" id="100121479"/>
<dbReference type="InterPro" id="IPR010449">
    <property type="entry name" value="Numb_domain"/>
</dbReference>
<feature type="domain" description="PID" evidence="4">
    <location>
        <begin position="72"/>
        <end position="197"/>
    </location>
</feature>
<organism evidence="5 6">
    <name type="scientific">Nasonia vitripennis</name>
    <name type="common">Parasitic wasp</name>
    <dbReference type="NCBI Taxonomy" id="7425"/>
    <lineage>
        <taxon>Eukaryota</taxon>
        <taxon>Metazoa</taxon>
        <taxon>Ecdysozoa</taxon>
        <taxon>Arthropoda</taxon>
        <taxon>Hexapoda</taxon>
        <taxon>Insecta</taxon>
        <taxon>Pterygota</taxon>
        <taxon>Neoptera</taxon>
        <taxon>Endopterygota</taxon>
        <taxon>Hymenoptera</taxon>
        <taxon>Apocrita</taxon>
        <taxon>Proctotrupomorpha</taxon>
        <taxon>Chalcidoidea</taxon>
        <taxon>Pteromalidae</taxon>
        <taxon>Pteromalinae</taxon>
        <taxon>Nasonia</taxon>
    </lineage>
</organism>
<feature type="region of interest" description="Disordered" evidence="3">
    <location>
        <begin position="407"/>
        <end position="426"/>
    </location>
</feature>
<evidence type="ECO:0000259" key="4">
    <source>
        <dbReference type="PROSITE" id="PS01179"/>
    </source>
</evidence>
<dbReference type="Proteomes" id="UP000002358">
    <property type="component" value="Chromosome 2"/>
</dbReference>
<dbReference type="KEGG" id="nvi:100121479"/>
<dbReference type="Gene3D" id="2.30.29.30">
    <property type="entry name" value="Pleckstrin-homology domain (PH domain)/Phosphotyrosine-binding domain (PTB)"/>
    <property type="match status" value="1"/>
</dbReference>
<dbReference type="RefSeq" id="XP_031779977.1">
    <property type="nucleotide sequence ID" value="XM_031924117.2"/>
</dbReference>
<evidence type="ECO:0000313" key="5">
    <source>
        <dbReference type="EnsemblMetazoa" id="XP_031779977"/>
    </source>
</evidence>
<dbReference type="PANTHER" id="PTHR47368:SF2">
    <property type="entry name" value="PID DOMAIN-CONTAINING PROTEIN"/>
    <property type="match status" value="1"/>
</dbReference>
<dbReference type="InterPro" id="IPR006020">
    <property type="entry name" value="PTB/PI_dom"/>
</dbReference>
<keyword evidence="2" id="KW-0597">Phosphoprotein</keyword>
<keyword evidence="6" id="KW-1185">Reference proteome</keyword>
<protein>
    <recommendedName>
        <fullName evidence="4">PID domain-containing protein</fullName>
    </recommendedName>
</protein>
<dbReference type="InParanoid" id="A0A7M7T7G0"/>
<dbReference type="SUPFAM" id="SSF50729">
    <property type="entry name" value="PH domain-like"/>
    <property type="match status" value="1"/>
</dbReference>
<accession>A0A7M7T7G0</accession>
<dbReference type="PROSITE" id="PS01179">
    <property type="entry name" value="PID"/>
    <property type="match status" value="1"/>
</dbReference>
<evidence type="ECO:0000256" key="2">
    <source>
        <dbReference type="ARBA" id="ARBA00022553"/>
    </source>
</evidence>
<name>A0A7M7T7G0_NASVI</name>
<reference evidence="5" key="1">
    <citation type="submission" date="2021-01" db="UniProtKB">
        <authorList>
            <consortium name="EnsemblMetazoa"/>
        </authorList>
    </citation>
    <scope>IDENTIFICATION</scope>
</reference>
<dbReference type="FunCoup" id="A0A7M7T7G0">
    <property type="interactions" value="583"/>
</dbReference>
<feature type="compositionally biased region" description="Basic and acidic residues" evidence="3">
    <location>
        <begin position="24"/>
        <end position="56"/>
    </location>
</feature>
<keyword evidence="1" id="KW-0217">Developmental protein</keyword>
<dbReference type="EnsemblMetazoa" id="XM_031924117">
    <property type="protein sequence ID" value="XP_031779977"/>
    <property type="gene ID" value="LOC100121479"/>
</dbReference>
<sequence>MGNQPSADQPFKRATSYGNNIRLSKREKSPGKRMDRLRRSFRDSFRRRKDTPESNKPHQWQADEYAVRSSTCAFDVKYLGCVEVNNQKGIQTCEEALKILRNSRRRPIRAELHISGDGLRVVEHKTKGLIVDQIIEGVSFCAFDRNHEKGFSYICRDSTATRWMCHGFLALKESGKRLNHAVGCAFYASQERKQRREKDYAVTVKFDQRTSAFTRTGSFRQPSLAERQPDSRERAIDVLPARQVHNPFAIERPHASPLLLERQGSFRGFNQLNQASPFKRQLSLRVSDLPSNLERTRSYSLEPSDFSRIPKQPTQMLANLPVRPAPELPSSQNNVSAICQQIVRGPPLFSSSDDFGPGISRTTTSTVVRKLFTNTTTTTYLPGLTNSRSLDDLKLQSDQSLGVVVLSDSKNNNNDENKPLGNDGINCSLRPTPPRKSVNSPPAMNAVTSIFETPTASPVVSMKSTSSLSRNPNAAYQQETATSNTLSESQNANLAPASLTPAATIPTPITAIVGSSVNGLTDPNAVVTTTRPIPPSVAQGIPNTTNLQQPDPWLDNMMTQAMSTVPPVFSANPQQAPPQHARALSLDSAAIPPTSARTSVVDPFDAKWAEIAARNLRQATNTNPFLEPNTAQASQAQQWHEELQKSIADYYRNGV</sequence>
<dbReference type="InterPro" id="IPR011993">
    <property type="entry name" value="PH-like_dom_sf"/>
</dbReference>
<dbReference type="SMART" id="SM00462">
    <property type="entry name" value="PTB"/>
    <property type="match status" value="1"/>
</dbReference>
<feature type="region of interest" description="Disordered" evidence="3">
    <location>
        <begin position="1"/>
        <end position="59"/>
    </location>
</feature>
<evidence type="ECO:0000256" key="3">
    <source>
        <dbReference type="SAM" id="MobiDB-lite"/>
    </source>
</evidence>
<evidence type="ECO:0000256" key="1">
    <source>
        <dbReference type="ARBA" id="ARBA00022473"/>
    </source>
</evidence>
<dbReference type="AlphaFoldDB" id="A0A7M7T7G0"/>